<dbReference type="RefSeq" id="WP_198473836.1">
    <property type="nucleotide sequence ID" value="NZ_JADGMQ010000001.1"/>
</dbReference>
<evidence type="ECO:0000313" key="5">
    <source>
        <dbReference type="Proteomes" id="UP000601789"/>
    </source>
</evidence>
<protein>
    <submittedName>
        <fullName evidence="4">TIGR02281 family clan AA aspartic protease</fullName>
        <ecNumber evidence="4">3.4.23.-</ecNumber>
    </submittedName>
</protein>
<keyword evidence="2" id="KW-1133">Transmembrane helix</keyword>
<dbReference type="InterPro" id="IPR011969">
    <property type="entry name" value="Clan_AA_Asp_peptidase_C"/>
</dbReference>
<dbReference type="InterPro" id="IPR021109">
    <property type="entry name" value="Peptidase_aspartic_dom_sf"/>
</dbReference>
<dbReference type="Pfam" id="PF13650">
    <property type="entry name" value="Asp_protease_2"/>
    <property type="match status" value="1"/>
</dbReference>
<dbReference type="NCBIfam" id="TIGR02281">
    <property type="entry name" value="clan_AA_DTGA"/>
    <property type="match status" value="1"/>
</dbReference>
<dbReference type="InterPro" id="IPR034122">
    <property type="entry name" value="Retropepsin-like_bacterial"/>
</dbReference>
<dbReference type="Gene3D" id="2.40.70.10">
    <property type="entry name" value="Acid Proteases"/>
    <property type="match status" value="1"/>
</dbReference>
<keyword evidence="2" id="KW-0812">Transmembrane</keyword>
<dbReference type="GO" id="GO:0008233">
    <property type="term" value="F:peptidase activity"/>
    <property type="evidence" value="ECO:0007669"/>
    <property type="project" value="UniProtKB-KW"/>
</dbReference>
<evidence type="ECO:0000256" key="2">
    <source>
        <dbReference type="SAM" id="Phobius"/>
    </source>
</evidence>
<evidence type="ECO:0000256" key="1">
    <source>
        <dbReference type="ARBA" id="ARBA00022801"/>
    </source>
</evidence>
<dbReference type="Proteomes" id="UP000601789">
    <property type="component" value="Unassembled WGS sequence"/>
</dbReference>
<accession>A0ABS0S876</accession>
<evidence type="ECO:0000313" key="4">
    <source>
        <dbReference type="EMBL" id="MBI1619491.1"/>
    </source>
</evidence>
<keyword evidence="1 4" id="KW-0378">Hydrolase</keyword>
<feature type="transmembrane region" description="Helical" evidence="2">
    <location>
        <begin position="35"/>
        <end position="54"/>
    </location>
</feature>
<keyword evidence="2" id="KW-0472">Membrane</keyword>
<dbReference type="InterPro" id="IPR001995">
    <property type="entry name" value="Peptidase_A2_cat"/>
</dbReference>
<keyword evidence="4" id="KW-0645">Protease</keyword>
<dbReference type="SUPFAM" id="SSF50630">
    <property type="entry name" value="Acid proteases"/>
    <property type="match status" value="1"/>
</dbReference>
<dbReference type="PROSITE" id="PS50175">
    <property type="entry name" value="ASP_PROT_RETROV"/>
    <property type="match status" value="1"/>
</dbReference>
<gene>
    <name evidence="4" type="ORF">IOD40_02265</name>
</gene>
<dbReference type="CDD" id="cd05483">
    <property type="entry name" value="retropepsin_like_bacteria"/>
    <property type="match status" value="1"/>
</dbReference>
<organism evidence="4 5">
    <name type="scientific">Aquamicrobium zhengzhouense</name>
    <dbReference type="NCBI Taxonomy" id="2781738"/>
    <lineage>
        <taxon>Bacteria</taxon>
        <taxon>Pseudomonadati</taxon>
        <taxon>Pseudomonadota</taxon>
        <taxon>Alphaproteobacteria</taxon>
        <taxon>Hyphomicrobiales</taxon>
        <taxon>Phyllobacteriaceae</taxon>
        <taxon>Aquamicrobium</taxon>
    </lineage>
</organism>
<feature type="domain" description="Peptidase A2" evidence="3">
    <location>
        <begin position="136"/>
        <end position="216"/>
    </location>
</feature>
<reference evidence="4 5" key="1">
    <citation type="submission" date="2020-10" db="EMBL/GenBank/DDBJ databases">
        <title>Aquamicrobium zhengzhouensis sp. nov., a exopolysaccharide producing bacterium isolated from farmland soil.</title>
        <authorList>
            <person name="Wang X."/>
        </authorList>
    </citation>
    <scope>NUCLEOTIDE SEQUENCE [LARGE SCALE GENOMIC DNA]</scope>
    <source>
        <strain evidence="5">cd-1</strain>
    </source>
</reference>
<feature type="transmembrane region" description="Helical" evidence="2">
    <location>
        <begin position="66"/>
        <end position="83"/>
    </location>
</feature>
<sequence>MSRLLWVLLAAIALGLIVLIARHDAGTVFGLESEAFARTLALGTIAAFIGAGIFRSGYAFSYLAKAAFFWLLIIAALVGGYQYRYELQDVANRMTAGLIPGSPLSIKDADGRVSVMLERLRNGHFEVKAEFDGAAVVAMIDTGATSTVLTYQDAERAGLNPDGLDFTVPVMTANGTAKAARAVIDELRIGAIVRRRVPVLVTEAGRLDRSLLGMNVIGTLSGFDMRGDRLILRD</sequence>
<evidence type="ECO:0000259" key="3">
    <source>
        <dbReference type="PROSITE" id="PS50175"/>
    </source>
</evidence>
<dbReference type="GO" id="GO:0006508">
    <property type="term" value="P:proteolysis"/>
    <property type="evidence" value="ECO:0007669"/>
    <property type="project" value="UniProtKB-KW"/>
</dbReference>
<dbReference type="EC" id="3.4.23.-" evidence="4"/>
<proteinExistence type="predicted"/>
<comment type="caution">
    <text evidence="4">The sequence shown here is derived from an EMBL/GenBank/DDBJ whole genome shotgun (WGS) entry which is preliminary data.</text>
</comment>
<dbReference type="EMBL" id="JADGMQ010000001">
    <property type="protein sequence ID" value="MBI1619491.1"/>
    <property type="molecule type" value="Genomic_DNA"/>
</dbReference>
<name>A0ABS0S876_9HYPH</name>
<keyword evidence="5" id="KW-1185">Reference proteome</keyword>